<gene>
    <name evidence="1" type="ORF">BKE38_05325</name>
</gene>
<organism evidence="1 2">
    <name type="scientific">Teichococcus deserti</name>
    <dbReference type="NCBI Taxonomy" id="1817963"/>
    <lineage>
        <taxon>Bacteria</taxon>
        <taxon>Pseudomonadati</taxon>
        <taxon>Pseudomonadota</taxon>
        <taxon>Alphaproteobacteria</taxon>
        <taxon>Acetobacterales</taxon>
        <taxon>Roseomonadaceae</taxon>
        <taxon>Roseomonas</taxon>
    </lineage>
</organism>
<dbReference type="AlphaFoldDB" id="A0A1V2H618"/>
<keyword evidence="2" id="KW-1185">Reference proteome</keyword>
<dbReference type="OrthoDB" id="7585928at2"/>
<reference evidence="1 2" key="1">
    <citation type="submission" date="2016-10" db="EMBL/GenBank/DDBJ databases">
        <title>Draft Genome sequence of Roseomonas sp. strain M3.</title>
        <authorList>
            <person name="Subhash Y."/>
            <person name="Lee S."/>
        </authorList>
    </citation>
    <scope>NUCLEOTIDE SEQUENCE [LARGE SCALE GENOMIC DNA]</scope>
    <source>
        <strain evidence="1 2">M3</strain>
    </source>
</reference>
<evidence type="ECO:0000313" key="2">
    <source>
        <dbReference type="Proteomes" id="UP000188879"/>
    </source>
</evidence>
<evidence type="ECO:0000313" key="1">
    <source>
        <dbReference type="EMBL" id="ONG56745.1"/>
    </source>
</evidence>
<accession>A0A1V2H618</accession>
<dbReference type="EMBL" id="MLCO01000035">
    <property type="protein sequence ID" value="ONG56745.1"/>
    <property type="molecule type" value="Genomic_DNA"/>
</dbReference>
<proteinExistence type="predicted"/>
<sequence length="78" mass="8180">MSIALEDGRLRLAGDCGVEEAETFLSMLQQHPGLAVDLAEVAALHTALLQVLLAFRPPLAAAPGEPGLARLLLPLLGR</sequence>
<dbReference type="RefSeq" id="WP_076956349.1">
    <property type="nucleotide sequence ID" value="NZ_MLCO01000035.1"/>
</dbReference>
<dbReference type="Proteomes" id="UP000188879">
    <property type="component" value="Unassembled WGS sequence"/>
</dbReference>
<evidence type="ECO:0008006" key="3">
    <source>
        <dbReference type="Google" id="ProtNLM"/>
    </source>
</evidence>
<name>A0A1V2H618_9PROT</name>
<comment type="caution">
    <text evidence="1">The sequence shown here is derived from an EMBL/GenBank/DDBJ whole genome shotgun (WGS) entry which is preliminary data.</text>
</comment>
<protein>
    <recommendedName>
        <fullName evidence="3">STAS domain-containing protein</fullName>
    </recommendedName>
</protein>